<keyword evidence="1" id="KW-0808">Transferase</keyword>
<keyword evidence="2" id="KW-1185">Reference proteome</keyword>
<organism evidence="1 2">
    <name type="scientific">Thalassobaculum litoreum DSM 18839</name>
    <dbReference type="NCBI Taxonomy" id="1123362"/>
    <lineage>
        <taxon>Bacteria</taxon>
        <taxon>Pseudomonadati</taxon>
        <taxon>Pseudomonadota</taxon>
        <taxon>Alphaproteobacteria</taxon>
        <taxon>Rhodospirillales</taxon>
        <taxon>Thalassobaculaceae</taxon>
        <taxon>Thalassobaculum</taxon>
    </lineage>
</organism>
<gene>
    <name evidence="1" type="ORF">SAMN05660686_04542</name>
</gene>
<comment type="caution">
    <text evidence="1">The sequence shown here is derived from an EMBL/GenBank/DDBJ whole genome shotgun (WGS) entry which is preliminary data.</text>
</comment>
<name>A0A8G2EY85_9PROT</name>
<sequence>MTGPHLPETPRPDAEAFERDMRTKFVTRENLAKLFGMVMPHLREGQRTLVYILTQSDRIGHFTLEPQILDSLYGDSYDRIVVVTGPWDRPGTNALVPSCYGDRFVWVQTDDEVILAMGFIDGGLADLKLFHLLLSSPRLTIVDFFKKMVDGVEPKLIGLPDAAREKGHAQLRDIGLDPEAPFAYFHMRTPKYRETMTHHGHRTASIETYRPSIRRILDAGYQVVRIGEKGLEPPDWFSDGYFSLPDALPELAPQDRAADLAVLADAAFGTAQNSGPIWVAAAFGTPTLRTNTPYEHLNLPYTRDLSLFKRYRDDRTGRMLPYREILDRRLPAVIRSEDYARLDISVVENSADEIDAATEEFFGMLAGGPSRLPPDDYRRFLALGRAYEREIAADPWFQKETLDFYSHAHPFGDFSGKILESAPDFLD</sequence>
<evidence type="ECO:0000313" key="2">
    <source>
        <dbReference type="Proteomes" id="UP000198615"/>
    </source>
</evidence>
<protein>
    <submittedName>
        <fullName evidence="1">Putative glycosyltransferase, TIGR04372 family</fullName>
    </submittedName>
</protein>
<dbReference type="AlphaFoldDB" id="A0A8G2EY85"/>
<dbReference type="EMBL" id="FNBW01000018">
    <property type="protein sequence ID" value="SDG47380.1"/>
    <property type="molecule type" value="Genomic_DNA"/>
</dbReference>
<dbReference type="Proteomes" id="UP000198615">
    <property type="component" value="Unassembled WGS sequence"/>
</dbReference>
<dbReference type="InterPro" id="IPR030808">
    <property type="entry name" value="Glycosyl_04372"/>
</dbReference>
<dbReference type="GO" id="GO:0016740">
    <property type="term" value="F:transferase activity"/>
    <property type="evidence" value="ECO:0007669"/>
    <property type="project" value="UniProtKB-KW"/>
</dbReference>
<dbReference type="OrthoDB" id="7373352at2"/>
<accession>A0A8G2EY85</accession>
<reference evidence="1 2" key="1">
    <citation type="submission" date="2016-10" db="EMBL/GenBank/DDBJ databases">
        <authorList>
            <person name="Varghese N."/>
            <person name="Submissions S."/>
        </authorList>
    </citation>
    <scope>NUCLEOTIDE SEQUENCE [LARGE SCALE GENOMIC DNA]</scope>
    <source>
        <strain evidence="1 2">DSM 18839</strain>
    </source>
</reference>
<dbReference type="NCBIfam" id="TIGR04372">
    <property type="entry name" value="glycosyl_04372"/>
    <property type="match status" value="1"/>
</dbReference>
<evidence type="ECO:0000313" key="1">
    <source>
        <dbReference type="EMBL" id="SDG47380.1"/>
    </source>
</evidence>
<dbReference type="RefSeq" id="WP_093154076.1">
    <property type="nucleotide sequence ID" value="NZ_FNBW01000018.1"/>
</dbReference>
<proteinExistence type="predicted"/>